<dbReference type="SUPFAM" id="SSF47616">
    <property type="entry name" value="GST C-terminal domain-like"/>
    <property type="match status" value="1"/>
</dbReference>
<dbReference type="PANTHER" id="PTHR11571">
    <property type="entry name" value="GLUTATHIONE S-TRANSFERASE"/>
    <property type="match status" value="1"/>
</dbReference>
<evidence type="ECO:0000259" key="2">
    <source>
        <dbReference type="PROSITE" id="PS50405"/>
    </source>
</evidence>
<name>A0A6G1GUT1_9PEZI</name>
<reference evidence="3" key="1">
    <citation type="journal article" date="2020" name="Stud. Mycol.">
        <title>101 Dothideomycetes genomes: a test case for predicting lifestyles and emergence of pathogens.</title>
        <authorList>
            <person name="Haridas S."/>
            <person name="Albert R."/>
            <person name="Binder M."/>
            <person name="Bloem J."/>
            <person name="Labutti K."/>
            <person name="Salamov A."/>
            <person name="Andreopoulos B."/>
            <person name="Baker S."/>
            <person name="Barry K."/>
            <person name="Bills G."/>
            <person name="Bluhm B."/>
            <person name="Cannon C."/>
            <person name="Castanera R."/>
            <person name="Culley D."/>
            <person name="Daum C."/>
            <person name="Ezra D."/>
            <person name="Gonzalez J."/>
            <person name="Henrissat B."/>
            <person name="Kuo A."/>
            <person name="Liang C."/>
            <person name="Lipzen A."/>
            <person name="Lutzoni F."/>
            <person name="Magnuson J."/>
            <person name="Mondo S."/>
            <person name="Nolan M."/>
            <person name="Ohm R."/>
            <person name="Pangilinan J."/>
            <person name="Park H.-J."/>
            <person name="Ramirez L."/>
            <person name="Alfaro M."/>
            <person name="Sun H."/>
            <person name="Tritt A."/>
            <person name="Yoshinaga Y."/>
            <person name="Zwiers L.-H."/>
            <person name="Turgeon B."/>
            <person name="Goodwin S."/>
            <person name="Spatafora J."/>
            <person name="Crous P."/>
            <person name="Grigoriev I."/>
        </authorList>
    </citation>
    <scope>NUCLEOTIDE SEQUENCE</scope>
    <source>
        <strain evidence="3">CBS 113979</strain>
    </source>
</reference>
<evidence type="ECO:0000313" key="4">
    <source>
        <dbReference type="Proteomes" id="UP000800041"/>
    </source>
</evidence>
<dbReference type="InterPro" id="IPR004046">
    <property type="entry name" value="GST_C"/>
</dbReference>
<dbReference type="InterPro" id="IPR036282">
    <property type="entry name" value="Glutathione-S-Trfase_C_sf"/>
</dbReference>
<dbReference type="Pfam" id="PF02798">
    <property type="entry name" value="GST_N"/>
    <property type="match status" value="1"/>
</dbReference>
<protein>
    <recommendedName>
        <fullName evidence="5">Glutathione S-transferase</fullName>
    </recommendedName>
</protein>
<dbReference type="PANTHER" id="PTHR11571:SF150">
    <property type="entry name" value="GLUTATHIONE S-TRANSFERASE"/>
    <property type="match status" value="1"/>
</dbReference>
<evidence type="ECO:0000313" key="3">
    <source>
        <dbReference type="EMBL" id="KAF1984713.1"/>
    </source>
</evidence>
<dbReference type="SUPFAM" id="SSF52833">
    <property type="entry name" value="Thioredoxin-like"/>
    <property type="match status" value="1"/>
</dbReference>
<dbReference type="PROSITE" id="PS50405">
    <property type="entry name" value="GST_CTER"/>
    <property type="match status" value="1"/>
</dbReference>
<dbReference type="AlphaFoldDB" id="A0A6G1GUT1"/>
<dbReference type="EMBL" id="ML977166">
    <property type="protein sequence ID" value="KAF1984713.1"/>
    <property type="molecule type" value="Genomic_DNA"/>
</dbReference>
<dbReference type="InterPro" id="IPR010987">
    <property type="entry name" value="Glutathione-S-Trfase_C-like"/>
</dbReference>
<sequence>MPVTKEVGRPGPKNDVIGGVPTLHYLDLKSRGRGQVIRLFWEEAEIAYKDVRYSLEEFPEFKKTKLGDMNPTETVPVVELNNIILTQSYAILRHYARLLDAYDGDLLSEKYWVDAMCDIAIDWRTLFALAFFSPDSETRYPEHKAGNRARFLKALNTHLRRGEHAQGGPFVLGKKITYADLVIYQICHDEQLTQDGKGGLREYRRLVQLLDAVETRPNIARFMTSDRYLG</sequence>
<feature type="domain" description="GST N-terminal" evidence="1">
    <location>
        <begin position="21"/>
        <end position="103"/>
    </location>
</feature>
<organism evidence="3 4">
    <name type="scientific">Aulographum hederae CBS 113979</name>
    <dbReference type="NCBI Taxonomy" id="1176131"/>
    <lineage>
        <taxon>Eukaryota</taxon>
        <taxon>Fungi</taxon>
        <taxon>Dikarya</taxon>
        <taxon>Ascomycota</taxon>
        <taxon>Pezizomycotina</taxon>
        <taxon>Dothideomycetes</taxon>
        <taxon>Pleosporomycetidae</taxon>
        <taxon>Aulographales</taxon>
        <taxon>Aulographaceae</taxon>
    </lineage>
</organism>
<dbReference type="InterPro" id="IPR040079">
    <property type="entry name" value="Glutathione_S-Trfase"/>
</dbReference>
<dbReference type="Proteomes" id="UP000800041">
    <property type="component" value="Unassembled WGS sequence"/>
</dbReference>
<dbReference type="GO" id="GO:0004364">
    <property type="term" value="F:glutathione transferase activity"/>
    <property type="evidence" value="ECO:0007669"/>
    <property type="project" value="TreeGrafter"/>
</dbReference>
<accession>A0A6G1GUT1</accession>
<dbReference type="Gene3D" id="1.20.1050.10">
    <property type="match status" value="1"/>
</dbReference>
<dbReference type="OrthoDB" id="414243at2759"/>
<evidence type="ECO:0000259" key="1">
    <source>
        <dbReference type="PROSITE" id="PS50404"/>
    </source>
</evidence>
<dbReference type="Pfam" id="PF14497">
    <property type="entry name" value="GST_C_3"/>
    <property type="match status" value="1"/>
</dbReference>
<dbReference type="GO" id="GO:0006749">
    <property type="term" value="P:glutathione metabolic process"/>
    <property type="evidence" value="ECO:0007669"/>
    <property type="project" value="TreeGrafter"/>
</dbReference>
<dbReference type="PROSITE" id="PS50404">
    <property type="entry name" value="GST_NTER"/>
    <property type="match status" value="1"/>
</dbReference>
<evidence type="ECO:0008006" key="5">
    <source>
        <dbReference type="Google" id="ProtNLM"/>
    </source>
</evidence>
<gene>
    <name evidence="3" type="ORF">K402DRAFT_395413</name>
</gene>
<dbReference type="InterPro" id="IPR036249">
    <property type="entry name" value="Thioredoxin-like_sf"/>
</dbReference>
<dbReference type="InterPro" id="IPR050213">
    <property type="entry name" value="GST_superfamily"/>
</dbReference>
<dbReference type="SFLD" id="SFLDS00019">
    <property type="entry name" value="Glutathione_Transferase_(cytos"/>
    <property type="match status" value="1"/>
</dbReference>
<dbReference type="CDD" id="cd03039">
    <property type="entry name" value="GST_N_Sigma_like"/>
    <property type="match status" value="1"/>
</dbReference>
<keyword evidence="4" id="KW-1185">Reference proteome</keyword>
<proteinExistence type="predicted"/>
<dbReference type="Gene3D" id="3.40.30.10">
    <property type="entry name" value="Glutaredoxin"/>
    <property type="match status" value="1"/>
</dbReference>
<feature type="domain" description="GST C-terminal" evidence="2">
    <location>
        <begin position="106"/>
        <end position="230"/>
    </location>
</feature>
<dbReference type="InterPro" id="IPR004045">
    <property type="entry name" value="Glutathione_S-Trfase_N"/>
</dbReference>